<dbReference type="EMBL" id="JPER01000001">
    <property type="protein sequence ID" value="KFZ32122.1"/>
    <property type="molecule type" value="Genomic_DNA"/>
</dbReference>
<comment type="caution">
    <text evidence="1">The sequence shown here is derived from an EMBL/GenBank/DDBJ whole genome shotgun (WGS) entry which is preliminary data.</text>
</comment>
<dbReference type="eggNOG" id="ENOG502ZPA4">
    <property type="taxonomic scope" value="Bacteria"/>
</dbReference>
<dbReference type="Pfam" id="PF13365">
    <property type="entry name" value="Trypsin_2"/>
    <property type="match status" value="1"/>
</dbReference>
<dbReference type="Proteomes" id="UP000054363">
    <property type="component" value="Unassembled WGS sequence"/>
</dbReference>
<evidence type="ECO:0008006" key="3">
    <source>
        <dbReference type="Google" id="ProtNLM"/>
    </source>
</evidence>
<keyword evidence="2" id="KW-1185">Reference proteome</keyword>
<gene>
    <name evidence="1" type="ORF">IDSA_05500</name>
</gene>
<dbReference type="SUPFAM" id="SSF50494">
    <property type="entry name" value="Trypsin-like serine proteases"/>
    <property type="match status" value="1"/>
</dbReference>
<dbReference type="InterPro" id="IPR009003">
    <property type="entry name" value="Peptidase_S1_PA"/>
</dbReference>
<accession>A0A094IYD0</accession>
<evidence type="ECO:0000313" key="1">
    <source>
        <dbReference type="EMBL" id="KFZ32122.1"/>
    </source>
</evidence>
<sequence>MFLQSYVFPICLYSLIDGKANIQELIGSGFFINDGGCFLTAKHVIESAVASATAKDCLVGLVLKGENGKSEKSVICELKDYEFAPDGYDIAIGVIDYHCESLLTLGERNVEPWQDVVTYGYPLHAVSGNPELLRLNIRCHKGYVQRLLRPEDATLTPIPKGFELSFLLSRGLSGSPLFIHQQQKDIVVGVCVGSFRTELIEDEYLEVMENGSEYKETKLKIEEYGIAHDIRPLHSWKPKILNGTSLFEATV</sequence>
<evidence type="ECO:0000313" key="2">
    <source>
        <dbReference type="Proteomes" id="UP000054363"/>
    </source>
</evidence>
<organism evidence="1 2">
    <name type="scientific">Pseudidiomarina salinarum</name>
    <dbReference type="NCBI Taxonomy" id="435908"/>
    <lineage>
        <taxon>Bacteria</taxon>
        <taxon>Pseudomonadati</taxon>
        <taxon>Pseudomonadota</taxon>
        <taxon>Gammaproteobacteria</taxon>
        <taxon>Alteromonadales</taxon>
        <taxon>Idiomarinaceae</taxon>
        <taxon>Pseudidiomarina</taxon>
    </lineage>
</organism>
<proteinExistence type="predicted"/>
<protein>
    <recommendedName>
        <fullName evidence="3">Serine protease</fullName>
    </recommendedName>
</protein>
<reference evidence="1 2" key="1">
    <citation type="submission" date="2014-06" db="EMBL/GenBank/DDBJ databases">
        <title>The draft genome sequence of Idiomarina salinarum ISL-52.</title>
        <authorList>
            <person name="Du J."/>
            <person name="Shao Z."/>
        </authorList>
    </citation>
    <scope>NUCLEOTIDE SEQUENCE [LARGE SCALE GENOMIC DNA]</scope>
    <source>
        <strain evidence="1 2">ISL-52</strain>
    </source>
</reference>
<dbReference type="RefSeq" id="WP_034774846.1">
    <property type="nucleotide sequence ID" value="NZ_JPER01000001.1"/>
</dbReference>
<dbReference type="AlphaFoldDB" id="A0A094IYD0"/>
<dbReference type="Gene3D" id="2.40.10.120">
    <property type="match status" value="1"/>
</dbReference>
<dbReference type="OrthoDB" id="6398784at2"/>
<dbReference type="STRING" id="435908.IDSA_05500"/>
<name>A0A094IYD0_9GAMM</name>